<sequence>MSLNFAYYCSGHGYGHATRVSALASQLLQLSPKPTVTIISEAPPHVFSDSMKLGAKYRNAKIDPVVQQPLAYRIDRKKSVDVLNAFLAKRESLVNDEVAWLKANKIHCVLSDAVFIACAAAHRAFLPSALVTNFTFDSIWSYLSAPLLEPQTPATSPHPPSLSTLAPNPSPPATQLELEPDEPIPHHVMDPLADQIARDYRNADLLLRLPGYLPFPSFSPVHPLPATDWIDPAIQRFRPSVLASLHQPAEQLQLYDSIPFPDGGPKKPLPRQLKAAPLLVRHPASDIYSREARQRLLDSIGIPREFQDPQKTKIVIVSFGGQVIKRPTHSRNGSRNLSMSGTPMIKPAELAPIPKQDDLSLGSRSPRGSPPRSRPPTVLLDDVDQTPRLGDDVKEVRPHTPPEIRLEKLKISLQNLPRIATPSHIYVPGAPPASNPASPILQRRPTFPSLHEMVVGAAAIEEELEPCLLPDGWIAIVCGVAKNWGEEDLPEGFFVAPRDVWMPDLTAVADVLLGKLGYGTCAECVDACTPFVYVPRPFFVEEHGLRELMESSGVGVLLPQERYELGDWAGKIEEAYEKGKFMKAMKRQQGWSDIRKREADLMARELVGWVSEWYELLDSDSTSGSYSLDSSTGIVGDVMESGESRTLQPQAGLALGLGGVPITA</sequence>
<proteinExistence type="predicted"/>
<keyword evidence="3" id="KW-1185">Reference proteome</keyword>
<organism evidence="2 3">
    <name type="scientific">Tulasnella calospora MUT 4182</name>
    <dbReference type="NCBI Taxonomy" id="1051891"/>
    <lineage>
        <taxon>Eukaryota</taxon>
        <taxon>Fungi</taxon>
        <taxon>Dikarya</taxon>
        <taxon>Basidiomycota</taxon>
        <taxon>Agaricomycotina</taxon>
        <taxon>Agaricomycetes</taxon>
        <taxon>Cantharellales</taxon>
        <taxon>Tulasnellaceae</taxon>
        <taxon>Tulasnella</taxon>
    </lineage>
</organism>
<dbReference type="PANTHER" id="PTHR38134">
    <property type="entry name" value="SLR1395 PROTEIN"/>
    <property type="match status" value="1"/>
</dbReference>
<feature type="region of interest" description="Disordered" evidence="1">
    <location>
        <begin position="325"/>
        <end position="397"/>
    </location>
</feature>
<reference evidence="3" key="2">
    <citation type="submission" date="2015-01" db="EMBL/GenBank/DDBJ databases">
        <title>Evolutionary Origins and Diversification of the Mycorrhizal Mutualists.</title>
        <authorList>
            <consortium name="DOE Joint Genome Institute"/>
            <consortium name="Mycorrhizal Genomics Consortium"/>
            <person name="Kohler A."/>
            <person name="Kuo A."/>
            <person name="Nagy L.G."/>
            <person name="Floudas D."/>
            <person name="Copeland A."/>
            <person name="Barry K.W."/>
            <person name="Cichocki N."/>
            <person name="Veneault-Fourrey C."/>
            <person name="LaButti K."/>
            <person name="Lindquist E.A."/>
            <person name="Lipzen A."/>
            <person name="Lundell T."/>
            <person name="Morin E."/>
            <person name="Murat C."/>
            <person name="Riley R."/>
            <person name="Ohm R."/>
            <person name="Sun H."/>
            <person name="Tunlid A."/>
            <person name="Henrissat B."/>
            <person name="Grigoriev I.V."/>
            <person name="Hibbett D.S."/>
            <person name="Martin F."/>
        </authorList>
    </citation>
    <scope>NUCLEOTIDE SEQUENCE [LARGE SCALE GENOMIC DNA]</scope>
    <source>
        <strain evidence="3">MUT 4182</strain>
    </source>
</reference>
<gene>
    <name evidence="2" type="ORF">M407DRAFT_28720</name>
</gene>
<dbReference type="PANTHER" id="PTHR38134:SF2">
    <property type="entry name" value="GALACTOKINASE"/>
    <property type="match status" value="1"/>
</dbReference>
<dbReference type="HOGENOM" id="CLU_019516_0_0_1"/>
<name>A0A0C3Q0Y8_9AGAM</name>
<dbReference type="OrthoDB" id="1684102at2759"/>
<feature type="compositionally biased region" description="Polar residues" evidence="1">
    <location>
        <begin position="330"/>
        <end position="341"/>
    </location>
</feature>
<evidence type="ECO:0000256" key="1">
    <source>
        <dbReference type="SAM" id="MobiDB-lite"/>
    </source>
</evidence>
<dbReference type="AlphaFoldDB" id="A0A0C3Q0Y8"/>
<reference evidence="2 3" key="1">
    <citation type="submission" date="2014-04" db="EMBL/GenBank/DDBJ databases">
        <authorList>
            <consortium name="DOE Joint Genome Institute"/>
            <person name="Kuo A."/>
            <person name="Girlanda M."/>
            <person name="Perotto S."/>
            <person name="Kohler A."/>
            <person name="Nagy L.G."/>
            <person name="Floudas D."/>
            <person name="Copeland A."/>
            <person name="Barry K.W."/>
            <person name="Cichocki N."/>
            <person name="Veneault-Fourrey C."/>
            <person name="LaButti K."/>
            <person name="Lindquist E.A."/>
            <person name="Lipzen A."/>
            <person name="Lundell T."/>
            <person name="Morin E."/>
            <person name="Murat C."/>
            <person name="Sun H."/>
            <person name="Tunlid A."/>
            <person name="Henrissat B."/>
            <person name="Grigoriev I.V."/>
            <person name="Hibbett D.S."/>
            <person name="Martin F."/>
            <person name="Nordberg H.P."/>
            <person name="Cantor M.N."/>
            <person name="Hua S.X."/>
        </authorList>
    </citation>
    <scope>NUCLEOTIDE SEQUENCE [LARGE SCALE GENOMIC DNA]</scope>
    <source>
        <strain evidence="2 3">MUT 4182</strain>
    </source>
</reference>
<dbReference type="Gene3D" id="3.40.50.2000">
    <property type="entry name" value="Glycogen Phosphorylase B"/>
    <property type="match status" value="1"/>
</dbReference>
<accession>A0A0C3Q0Y8</accession>
<dbReference type="STRING" id="1051891.A0A0C3Q0Y8"/>
<feature type="region of interest" description="Disordered" evidence="1">
    <location>
        <begin position="151"/>
        <end position="187"/>
    </location>
</feature>
<evidence type="ECO:0000313" key="2">
    <source>
        <dbReference type="EMBL" id="KIO21730.1"/>
    </source>
</evidence>
<dbReference type="InterPro" id="IPR053205">
    <property type="entry name" value="GHMP_kinase_L-arabinokinase"/>
</dbReference>
<dbReference type="Proteomes" id="UP000054248">
    <property type="component" value="Unassembled WGS sequence"/>
</dbReference>
<dbReference type="SUPFAM" id="SSF53756">
    <property type="entry name" value="UDP-Glycosyltransferase/glycogen phosphorylase"/>
    <property type="match status" value="1"/>
</dbReference>
<dbReference type="EMBL" id="KN823130">
    <property type="protein sequence ID" value="KIO21730.1"/>
    <property type="molecule type" value="Genomic_DNA"/>
</dbReference>
<evidence type="ECO:0000313" key="3">
    <source>
        <dbReference type="Proteomes" id="UP000054248"/>
    </source>
</evidence>
<protein>
    <submittedName>
        <fullName evidence="2">Uncharacterized protein</fullName>
    </submittedName>
</protein>